<evidence type="ECO:0000256" key="1">
    <source>
        <dbReference type="ARBA" id="ARBA00001436"/>
    </source>
</evidence>
<comment type="subcellular location">
    <subcellularLocation>
        <location evidence="2">Membrane</location>
        <topology evidence="2">Single-pass type I membrane protein</topology>
    </subcellularLocation>
</comment>
<evidence type="ECO:0000313" key="20">
    <source>
        <dbReference type="Proteomes" id="UP000295192"/>
    </source>
</evidence>
<evidence type="ECO:0000256" key="16">
    <source>
        <dbReference type="SAM" id="Phobius"/>
    </source>
</evidence>
<dbReference type="InterPro" id="IPR000719">
    <property type="entry name" value="Prot_kinase_dom"/>
</dbReference>
<keyword evidence="6" id="KW-0547">Nucleotide-binding</keyword>
<keyword evidence="8" id="KW-0342">GTP-binding</keyword>
<name>A0A484BG96_DRONA</name>
<feature type="transmembrane region" description="Helical" evidence="16">
    <location>
        <begin position="579"/>
        <end position="598"/>
    </location>
</feature>
<evidence type="ECO:0000256" key="10">
    <source>
        <dbReference type="ARBA" id="ARBA00023170"/>
    </source>
</evidence>
<keyword evidence="7 16" id="KW-1133">Transmembrane helix</keyword>
<dbReference type="OMA" id="ILFTTYC"/>
<keyword evidence="12 14" id="KW-0456">Lyase</keyword>
<keyword evidence="13 15" id="KW-0141">cGMP biosynthesis</keyword>
<dbReference type="CDD" id="cd14042">
    <property type="entry name" value="PK_GC-A_B"/>
    <property type="match status" value="1"/>
</dbReference>
<accession>A0A484BG96</accession>
<dbReference type="CDD" id="cd06370">
    <property type="entry name" value="PBP1_SAP_GC-like"/>
    <property type="match status" value="1"/>
</dbReference>
<keyword evidence="5" id="KW-0732">Signal</keyword>
<evidence type="ECO:0000256" key="7">
    <source>
        <dbReference type="ARBA" id="ARBA00022989"/>
    </source>
</evidence>
<keyword evidence="11" id="KW-0325">Glycoprotein</keyword>
<evidence type="ECO:0000256" key="13">
    <source>
        <dbReference type="ARBA" id="ARBA00023293"/>
    </source>
</evidence>
<dbReference type="SUPFAM" id="SSF56112">
    <property type="entry name" value="Protein kinase-like (PK-like)"/>
    <property type="match status" value="1"/>
</dbReference>
<dbReference type="SMART" id="SM00044">
    <property type="entry name" value="CYCc"/>
    <property type="match status" value="1"/>
</dbReference>
<dbReference type="PROSITE" id="PS50125">
    <property type="entry name" value="GUANYLATE_CYCLASE_2"/>
    <property type="match status" value="1"/>
</dbReference>
<dbReference type="Pfam" id="PF07714">
    <property type="entry name" value="PK_Tyr_Ser-Thr"/>
    <property type="match status" value="1"/>
</dbReference>
<dbReference type="Gene3D" id="3.40.50.2300">
    <property type="match status" value="2"/>
</dbReference>
<keyword evidence="20" id="KW-1185">Reference proteome</keyword>
<dbReference type="FunFam" id="1.10.510.10:FF:000420">
    <property type="entry name" value="Guanylate cyclase"/>
    <property type="match status" value="1"/>
</dbReference>
<feature type="domain" description="Guanylate cyclase" evidence="18">
    <location>
        <begin position="981"/>
        <end position="1111"/>
    </location>
</feature>
<evidence type="ECO:0000256" key="2">
    <source>
        <dbReference type="ARBA" id="ARBA00004479"/>
    </source>
</evidence>
<dbReference type="PROSITE" id="PS50011">
    <property type="entry name" value="PROTEIN_KINASE_DOM"/>
    <property type="match status" value="1"/>
</dbReference>
<organism evidence="19 20">
    <name type="scientific">Drosophila navojoa</name>
    <name type="common">Fruit fly</name>
    <dbReference type="NCBI Taxonomy" id="7232"/>
    <lineage>
        <taxon>Eukaryota</taxon>
        <taxon>Metazoa</taxon>
        <taxon>Ecdysozoa</taxon>
        <taxon>Arthropoda</taxon>
        <taxon>Hexapoda</taxon>
        <taxon>Insecta</taxon>
        <taxon>Pterygota</taxon>
        <taxon>Neoptera</taxon>
        <taxon>Endopterygota</taxon>
        <taxon>Diptera</taxon>
        <taxon>Brachycera</taxon>
        <taxon>Muscomorpha</taxon>
        <taxon>Ephydroidea</taxon>
        <taxon>Drosophilidae</taxon>
        <taxon>Drosophila</taxon>
    </lineage>
</organism>
<dbReference type="InterPro" id="IPR001828">
    <property type="entry name" value="ANF_lig-bd_rcpt"/>
</dbReference>
<dbReference type="GO" id="GO:0004672">
    <property type="term" value="F:protein kinase activity"/>
    <property type="evidence" value="ECO:0007669"/>
    <property type="project" value="InterPro"/>
</dbReference>
<dbReference type="InterPro" id="IPR001245">
    <property type="entry name" value="Ser-Thr/Tyr_kinase_cat_dom"/>
</dbReference>
<evidence type="ECO:0000256" key="9">
    <source>
        <dbReference type="ARBA" id="ARBA00023136"/>
    </source>
</evidence>
<evidence type="ECO:0000259" key="17">
    <source>
        <dbReference type="PROSITE" id="PS50011"/>
    </source>
</evidence>
<dbReference type="InterPro" id="IPR018297">
    <property type="entry name" value="A/G_cyclase_CS"/>
</dbReference>
<dbReference type="GO" id="GO:0004383">
    <property type="term" value="F:guanylate cyclase activity"/>
    <property type="evidence" value="ECO:0007669"/>
    <property type="project" value="UniProtKB-EC"/>
</dbReference>
<keyword evidence="4 16" id="KW-0812">Transmembrane</keyword>
<dbReference type="GO" id="GO:0004016">
    <property type="term" value="F:adenylate cyclase activity"/>
    <property type="evidence" value="ECO:0007669"/>
    <property type="project" value="TreeGrafter"/>
</dbReference>
<evidence type="ECO:0000256" key="11">
    <source>
        <dbReference type="ARBA" id="ARBA00023180"/>
    </source>
</evidence>
<dbReference type="Proteomes" id="UP000295192">
    <property type="component" value="Unassembled WGS sequence"/>
</dbReference>
<dbReference type="GO" id="GO:0005525">
    <property type="term" value="F:GTP binding"/>
    <property type="evidence" value="ECO:0007669"/>
    <property type="project" value="UniProtKB-KW"/>
</dbReference>
<evidence type="ECO:0000256" key="12">
    <source>
        <dbReference type="ARBA" id="ARBA00023239"/>
    </source>
</evidence>
<dbReference type="FunFam" id="3.30.70.1230:FF:000019">
    <property type="entry name" value="Guanylate cyclase"/>
    <property type="match status" value="1"/>
</dbReference>
<dbReference type="Gene3D" id="3.30.70.1230">
    <property type="entry name" value="Nucleotide cyclase"/>
    <property type="match status" value="1"/>
</dbReference>
<evidence type="ECO:0000259" key="18">
    <source>
        <dbReference type="PROSITE" id="PS50125"/>
    </source>
</evidence>
<proteinExistence type="inferred from homology"/>
<keyword evidence="9 16" id="KW-0472">Membrane</keyword>
<dbReference type="Gene3D" id="1.10.510.10">
    <property type="entry name" value="Transferase(Phosphotransferase) domain 1"/>
    <property type="match status" value="1"/>
</dbReference>
<dbReference type="InterPro" id="IPR001054">
    <property type="entry name" value="A/G_cyclase"/>
</dbReference>
<dbReference type="InterPro" id="IPR028082">
    <property type="entry name" value="Peripla_BP_I"/>
</dbReference>
<gene>
    <name evidence="19" type="ORF">AWZ03_006275</name>
</gene>
<dbReference type="STRING" id="7232.A0A484BG96"/>
<evidence type="ECO:0000256" key="6">
    <source>
        <dbReference type="ARBA" id="ARBA00022741"/>
    </source>
</evidence>
<dbReference type="PANTHER" id="PTHR11920">
    <property type="entry name" value="GUANYLYL CYCLASE"/>
    <property type="match status" value="1"/>
</dbReference>
<evidence type="ECO:0000256" key="15">
    <source>
        <dbReference type="RuleBase" id="RU003431"/>
    </source>
</evidence>
<dbReference type="InterPro" id="IPR011009">
    <property type="entry name" value="Kinase-like_dom_sf"/>
</dbReference>
<dbReference type="GO" id="GO:0001653">
    <property type="term" value="F:peptide receptor activity"/>
    <property type="evidence" value="ECO:0007669"/>
    <property type="project" value="TreeGrafter"/>
</dbReference>
<feature type="transmembrane region" description="Helical" evidence="16">
    <location>
        <begin position="47"/>
        <end position="67"/>
    </location>
</feature>
<dbReference type="InterPro" id="IPR029787">
    <property type="entry name" value="Nucleotide_cyclase"/>
</dbReference>
<dbReference type="GO" id="GO:0035556">
    <property type="term" value="P:intracellular signal transduction"/>
    <property type="evidence" value="ECO:0007669"/>
    <property type="project" value="InterPro"/>
</dbReference>
<dbReference type="SUPFAM" id="SSF53822">
    <property type="entry name" value="Periplasmic binding protein-like I"/>
    <property type="match status" value="1"/>
</dbReference>
<evidence type="ECO:0000256" key="5">
    <source>
        <dbReference type="ARBA" id="ARBA00022729"/>
    </source>
</evidence>
<dbReference type="EC" id="4.6.1.2" evidence="3 15"/>
<dbReference type="InterPro" id="IPR050401">
    <property type="entry name" value="Cyclic_nucleotide_synthase"/>
</dbReference>
<dbReference type="CDD" id="cd07302">
    <property type="entry name" value="CHD"/>
    <property type="match status" value="1"/>
</dbReference>
<feature type="domain" description="Protein kinase" evidence="17">
    <location>
        <begin position="616"/>
        <end position="908"/>
    </location>
</feature>
<dbReference type="PROSITE" id="PS00452">
    <property type="entry name" value="GUANYLATE_CYCLASE_1"/>
    <property type="match status" value="1"/>
</dbReference>
<comment type="similarity">
    <text evidence="14">Belongs to the adenylyl cyclase class-4/guanylyl cyclase family.</text>
</comment>
<evidence type="ECO:0000256" key="14">
    <source>
        <dbReference type="RuleBase" id="RU000405"/>
    </source>
</evidence>
<evidence type="ECO:0000256" key="3">
    <source>
        <dbReference type="ARBA" id="ARBA00012202"/>
    </source>
</evidence>
<dbReference type="EMBL" id="LSRL02000046">
    <property type="protein sequence ID" value="TDG47282.1"/>
    <property type="molecule type" value="Genomic_DNA"/>
</dbReference>
<evidence type="ECO:0000256" key="4">
    <source>
        <dbReference type="ARBA" id="ARBA00022692"/>
    </source>
</evidence>
<evidence type="ECO:0000313" key="19">
    <source>
        <dbReference type="EMBL" id="TDG47282.1"/>
    </source>
</evidence>
<dbReference type="GO" id="GO:0007168">
    <property type="term" value="P:receptor guanylyl cyclase signaling pathway"/>
    <property type="evidence" value="ECO:0007669"/>
    <property type="project" value="TreeGrafter"/>
</dbReference>
<dbReference type="Pfam" id="PF01094">
    <property type="entry name" value="ANF_receptor"/>
    <property type="match status" value="1"/>
</dbReference>
<evidence type="ECO:0000256" key="8">
    <source>
        <dbReference type="ARBA" id="ARBA00023134"/>
    </source>
</evidence>
<dbReference type="SUPFAM" id="SSF55073">
    <property type="entry name" value="Nucleotide cyclase"/>
    <property type="match status" value="1"/>
</dbReference>
<dbReference type="OrthoDB" id="1890790at2759"/>
<dbReference type="PANTHER" id="PTHR11920:SF501">
    <property type="entry name" value="GUANYLATE CYCLASE 32E"/>
    <property type="match status" value="1"/>
</dbReference>
<protein>
    <recommendedName>
        <fullName evidence="3 15">Guanylate cyclase</fullName>
        <ecNumber evidence="3 15">4.6.1.2</ecNumber>
    </recommendedName>
</protein>
<sequence length="1297" mass="146990">MLSGFRSILHALRANRILLIFVLLETSQLLGVLQLDYREMPYELLCSLIYTVFSLSSCFYGYGVVGLRKLGPLGRLLCGLCGSSMKLWQRSSLLMLLPWSWKMLQQIERTARYCLGNERLSDMELLSGLTILAAQLALFAATEFIIVRQHRKLKRALRLTHYNENHEIRSYAQAINNSFGFDMLMTELREQKVNAFIGPDESCTTEALLASAWNTPMLSFKCSDSIVSNKTTFPTFARTLAPASKVSKSVISLLNAYDWKKFAIVVSSKPIWGSDVASAIQELAESLNFTITHFKYISDYIPIKKTLSQIENIIEDTYRTTRIYVFIGEHIAMVDFVRCLQNRGLLESGDYIVVSVDDEIYNSNRRVNIMERNYLDPYIRKEKSKSLDKISFRSVIKISMTYPQNPHIRDICTKIKEYARKAPFRVPYHQRVFENISVPIYGLHLYDNVMIYARAVTEILQRGGDINDGALVMSRIFNRSYHSIQGFDVFIDSNGDAEGNYTVISLQSDANAGSGNSLAQMSMQPVGFFVYNKDSVIPEFRYIKSGRPIQWLNGRPPLAEPMCGFHGELCPRKKLDWRYLVTAALFAFVLIAAIALLLKHYRYEQTLAGLLWKVDMKEVTVINLGEYNNPSHKNIVQICRQSILVVGEPNKRSFTNIALFRGNIVAMKKIHKKNVDITRSIRKELKLMREVRHENIINFIGASIDHGSVIIFTTYCARGSLEDVLANEDLHLDHMFISSLVSDILKGLIYLHDSEIISHGNLRSSNCLIDSRWVCQISDFGLHELKAGQDEPNKAELQLKRAQYMAPELLRDPFRPARGSQKGDIYSFGILLYEMIGRKGPWGETAYTKEVEIIEFVKDPSLLQHGVFRPALNFLDIPNYIRNCLRLCWDEDPEVRPDIRLVRMHLKELQAGLKPNIFDNMLAIMEKYAYNLEGLVQERTNLLYEEKKKTDMLLYQMLPKTVAELLKSGDPVKAECFDCVTILFSDIVGFTELCATSTPFEVVEMLNDLYTCCDTIISNYDVYKVETIGDAYMVVSGLPLKNGNRHAGEIASLALHLLETVGNLKIRHKPTETVQFRIGIHSGPCAAGVVGQKMPRYCLFGDTVNTASRMESSGAAMKIHISEETYQLLQEVGGYICVERGLTHIKVKYPQNKLNSLMKSSHLQGKGNMRTYWLIKRVQAEMRALVVNDWAPDLISTVDASTGCCPQPRADELPLLKFPHLPMSIRADSCNCATKCIYSRRSDDNVTTSHKAAVAGLVKGTETVQINCNQLCVCRLNGSQVLSNRSPRSAPSISFRL</sequence>
<dbReference type="GO" id="GO:0005886">
    <property type="term" value="C:plasma membrane"/>
    <property type="evidence" value="ECO:0007669"/>
    <property type="project" value="TreeGrafter"/>
</dbReference>
<dbReference type="GO" id="GO:0005524">
    <property type="term" value="F:ATP binding"/>
    <property type="evidence" value="ECO:0007669"/>
    <property type="project" value="InterPro"/>
</dbReference>
<comment type="caution">
    <text evidence="19">The sequence shown here is derived from an EMBL/GenBank/DDBJ whole genome shotgun (WGS) entry which is preliminary data.</text>
</comment>
<reference evidence="19 20" key="1">
    <citation type="journal article" date="2019" name="J. Hered.">
        <title>An Improved Genome Assembly for Drosophila navojoa, the Basal Species in the mojavensis Cluster.</title>
        <authorList>
            <person name="Vanderlinde T."/>
            <person name="Dupim E.G."/>
            <person name="Nazario-Yepiz N.O."/>
            <person name="Carvalho A.B."/>
        </authorList>
    </citation>
    <scope>NUCLEOTIDE SEQUENCE [LARGE SCALE GENOMIC DNA]</scope>
    <source>
        <strain evidence="19">Navoj_Jal97</strain>
        <tissue evidence="19">Whole organism</tissue>
    </source>
</reference>
<keyword evidence="10" id="KW-0675">Receptor</keyword>
<dbReference type="Pfam" id="PF00211">
    <property type="entry name" value="Guanylate_cyc"/>
    <property type="match status" value="1"/>
</dbReference>
<comment type="catalytic activity">
    <reaction evidence="1 15">
        <text>GTP = 3',5'-cyclic GMP + diphosphate</text>
        <dbReference type="Rhea" id="RHEA:13665"/>
        <dbReference type="ChEBI" id="CHEBI:33019"/>
        <dbReference type="ChEBI" id="CHEBI:37565"/>
        <dbReference type="ChEBI" id="CHEBI:57746"/>
        <dbReference type="EC" id="4.6.1.2"/>
    </reaction>
</comment>
<feature type="transmembrane region" description="Helical" evidence="16">
    <location>
        <begin position="125"/>
        <end position="147"/>
    </location>
</feature>